<evidence type="ECO:0000313" key="9">
    <source>
        <dbReference type="Proteomes" id="UP001596099"/>
    </source>
</evidence>
<feature type="transmembrane region" description="Helical" evidence="6">
    <location>
        <begin position="56"/>
        <end position="74"/>
    </location>
</feature>
<dbReference type="AlphaFoldDB" id="A0ABD5RRI3"/>
<dbReference type="Proteomes" id="UP001596099">
    <property type="component" value="Unassembled WGS sequence"/>
</dbReference>
<feature type="transmembrane region" description="Helical" evidence="6">
    <location>
        <begin position="135"/>
        <end position="158"/>
    </location>
</feature>
<feature type="transmembrane region" description="Helical" evidence="6">
    <location>
        <begin position="28"/>
        <end position="50"/>
    </location>
</feature>
<feature type="transmembrane region" description="Helical" evidence="6">
    <location>
        <begin position="403"/>
        <end position="429"/>
    </location>
</feature>
<evidence type="ECO:0000256" key="5">
    <source>
        <dbReference type="ARBA" id="ARBA00023136"/>
    </source>
</evidence>
<sequence>MTTGESDAAERPQSQADATFEPHEIRTVALAVVAGVFFGGVATGVAFPTLPLLDDLLGISAVVLGVILSANRIARLLMNAPAGTVVDAVGARRPMIVGLFVQGLAPFGYVAGLYVPSGTFAALPVVGPVSNAAAVFLLARTMWGFGSAFVFLGAFATITHVTTAANRGRWLGYMRGGQSLGFPTGLVVGGLMADLLGIAEAFLLAGVLAVVAGFVALVVLPDVAPSTDERTSLRELPAMVRREPRVVPIGVGNMTIRFTFGGVLLATVVKYAAETGVELGVLDAAGISGVVLGVGVVTASLTTFASGRVSDGLSNRASILVPAFLAMGGGLLTLAALPTLLGLFAGTALIGVGTGGAGPALLAILGDITPGDEIGRMGSVYNIMGDVGLSLGPLLAVPMVDDWFGFGTTYALCAAVVVLTLVVAAVPLVRSGTSAEAGA</sequence>
<name>A0ABD5RRI3_9EURY</name>
<dbReference type="PROSITE" id="PS50850">
    <property type="entry name" value="MFS"/>
    <property type="match status" value="1"/>
</dbReference>
<protein>
    <submittedName>
        <fullName evidence="8">MFS transporter</fullName>
    </submittedName>
</protein>
<keyword evidence="4 6" id="KW-1133">Transmembrane helix</keyword>
<comment type="caution">
    <text evidence="8">The sequence shown here is derived from an EMBL/GenBank/DDBJ whole genome shotgun (WGS) entry which is preliminary data.</text>
</comment>
<dbReference type="PANTHER" id="PTHR23506:SF23">
    <property type="entry name" value="GH10249P"/>
    <property type="match status" value="1"/>
</dbReference>
<dbReference type="InterPro" id="IPR020846">
    <property type="entry name" value="MFS_dom"/>
</dbReference>
<reference evidence="8 9" key="1">
    <citation type="journal article" date="2019" name="Int. J. Syst. Evol. Microbiol.">
        <title>The Global Catalogue of Microorganisms (GCM) 10K type strain sequencing project: providing services to taxonomists for standard genome sequencing and annotation.</title>
        <authorList>
            <consortium name="The Broad Institute Genomics Platform"/>
            <consortium name="The Broad Institute Genome Sequencing Center for Infectious Disease"/>
            <person name="Wu L."/>
            <person name="Ma J."/>
        </authorList>
    </citation>
    <scope>NUCLEOTIDE SEQUENCE [LARGE SCALE GENOMIC DNA]</scope>
    <source>
        <strain evidence="8 9">CGMCC 1.12543</strain>
    </source>
</reference>
<dbReference type="Gene3D" id="1.20.1250.20">
    <property type="entry name" value="MFS general substrate transporter like domains"/>
    <property type="match status" value="1"/>
</dbReference>
<feature type="transmembrane region" description="Helical" evidence="6">
    <location>
        <begin position="179"/>
        <end position="196"/>
    </location>
</feature>
<comment type="subcellular location">
    <subcellularLocation>
        <location evidence="1">Membrane</location>
        <topology evidence="1">Multi-pass membrane protein</topology>
    </subcellularLocation>
</comment>
<evidence type="ECO:0000313" key="8">
    <source>
        <dbReference type="EMBL" id="MFC5973037.1"/>
    </source>
</evidence>
<dbReference type="InterPro" id="IPR011701">
    <property type="entry name" value="MFS"/>
</dbReference>
<dbReference type="InterPro" id="IPR036259">
    <property type="entry name" value="MFS_trans_sf"/>
</dbReference>
<keyword evidence="9" id="KW-1185">Reference proteome</keyword>
<evidence type="ECO:0000256" key="6">
    <source>
        <dbReference type="SAM" id="Phobius"/>
    </source>
</evidence>
<dbReference type="Pfam" id="PF07690">
    <property type="entry name" value="MFS_1"/>
    <property type="match status" value="1"/>
</dbReference>
<feature type="transmembrane region" description="Helical" evidence="6">
    <location>
        <begin position="317"/>
        <end position="337"/>
    </location>
</feature>
<feature type="transmembrane region" description="Helical" evidence="6">
    <location>
        <begin position="378"/>
        <end position="397"/>
    </location>
</feature>
<evidence type="ECO:0000256" key="2">
    <source>
        <dbReference type="ARBA" id="ARBA00022448"/>
    </source>
</evidence>
<feature type="transmembrane region" description="Helical" evidence="6">
    <location>
        <begin position="95"/>
        <end position="115"/>
    </location>
</feature>
<gene>
    <name evidence="8" type="ORF">ACFPYI_17015</name>
</gene>
<dbReference type="PANTHER" id="PTHR23506">
    <property type="entry name" value="GH10249P"/>
    <property type="match status" value="1"/>
</dbReference>
<feature type="transmembrane region" description="Helical" evidence="6">
    <location>
        <begin position="285"/>
        <end position="305"/>
    </location>
</feature>
<evidence type="ECO:0000259" key="7">
    <source>
        <dbReference type="PROSITE" id="PS50850"/>
    </source>
</evidence>
<evidence type="ECO:0000256" key="3">
    <source>
        <dbReference type="ARBA" id="ARBA00022692"/>
    </source>
</evidence>
<evidence type="ECO:0000256" key="4">
    <source>
        <dbReference type="ARBA" id="ARBA00022989"/>
    </source>
</evidence>
<feature type="transmembrane region" description="Helical" evidence="6">
    <location>
        <begin position="246"/>
        <end position="273"/>
    </location>
</feature>
<keyword evidence="2" id="KW-0813">Transport</keyword>
<keyword evidence="3 6" id="KW-0812">Transmembrane</keyword>
<feature type="domain" description="Major facilitator superfamily (MFS) profile" evidence="7">
    <location>
        <begin position="28"/>
        <end position="432"/>
    </location>
</feature>
<feature type="transmembrane region" description="Helical" evidence="6">
    <location>
        <begin position="202"/>
        <end position="225"/>
    </location>
</feature>
<dbReference type="GO" id="GO:0016020">
    <property type="term" value="C:membrane"/>
    <property type="evidence" value="ECO:0007669"/>
    <property type="project" value="UniProtKB-SubCell"/>
</dbReference>
<accession>A0ABD5RRI3</accession>
<dbReference type="SUPFAM" id="SSF103473">
    <property type="entry name" value="MFS general substrate transporter"/>
    <property type="match status" value="1"/>
</dbReference>
<proteinExistence type="predicted"/>
<evidence type="ECO:0000256" key="1">
    <source>
        <dbReference type="ARBA" id="ARBA00004141"/>
    </source>
</evidence>
<dbReference type="RefSeq" id="WP_247417098.1">
    <property type="nucleotide sequence ID" value="NZ_JALLGW010000001.1"/>
</dbReference>
<dbReference type="EMBL" id="JBHSQH010000001">
    <property type="protein sequence ID" value="MFC5973037.1"/>
    <property type="molecule type" value="Genomic_DNA"/>
</dbReference>
<organism evidence="8 9">
    <name type="scientific">Halomarina salina</name>
    <dbReference type="NCBI Taxonomy" id="1872699"/>
    <lineage>
        <taxon>Archaea</taxon>
        <taxon>Methanobacteriati</taxon>
        <taxon>Methanobacteriota</taxon>
        <taxon>Stenosarchaea group</taxon>
        <taxon>Halobacteria</taxon>
        <taxon>Halobacteriales</taxon>
        <taxon>Natronomonadaceae</taxon>
        <taxon>Halomarina</taxon>
    </lineage>
</organism>
<feature type="transmembrane region" description="Helical" evidence="6">
    <location>
        <begin position="343"/>
        <end position="366"/>
    </location>
</feature>
<keyword evidence="5 6" id="KW-0472">Membrane</keyword>
<dbReference type="InterPro" id="IPR050930">
    <property type="entry name" value="MFS_Vesicular_Transporter"/>
</dbReference>